<keyword evidence="2 4" id="KW-0238">DNA-binding</keyword>
<dbReference type="Gene3D" id="1.10.357.10">
    <property type="entry name" value="Tetracycline Repressor, domain 2"/>
    <property type="match status" value="1"/>
</dbReference>
<keyword evidence="3" id="KW-0804">Transcription</keyword>
<dbReference type="RefSeq" id="WP_345067885.1">
    <property type="nucleotide sequence ID" value="NZ_BAABCN010000008.1"/>
</dbReference>
<dbReference type="PANTHER" id="PTHR30055">
    <property type="entry name" value="HTH-TYPE TRANSCRIPTIONAL REGULATOR RUTR"/>
    <property type="match status" value="1"/>
</dbReference>
<dbReference type="InterPro" id="IPR023772">
    <property type="entry name" value="DNA-bd_HTH_TetR-type_CS"/>
</dbReference>
<evidence type="ECO:0000313" key="6">
    <source>
        <dbReference type="EMBL" id="GAA3884445.1"/>
    </source>
</evidence>
<proteinExistence type="predicted"/>
<dbReference type="EMBL" id="BAABCN010000008">
    <property type="protein sequence ID" value="GAA3884445.1"/>
    <property type="molecule type" value="Genomic_DNA"/>
</dbReference>
<dbReference type="InterPro" id="IPR001647">
    <property type="entry name" value="HTH_TetR"/>
</dbReference>
<accession>A0ABP7KQ29</accession>
<keyword evidence="7" id="KW-1185">Reference proteome</keyword>
<dbReference type="PROSITE" id="PS50977">
    <property type="entry name" value="HTH_TETR_2"/>
    <property type="match status" value="1"/>
</dbReference>
<gene>
    <name evidence="6" type="ORF">GCM10022381_28280</name>
</gene>
<evidence type="ECO:0000256" key="3">
    <source>
        <dbReference type="ARBA" id="ARBA00023163"/>
    </source>
</evidence>
<evidence type="ECO:0000259" key="5">
    <source>
        <dbReference type="PROSITE" id="PS50977"/>
    </source>
</evidence>
<dbReference type="InterPro" id="IPR050109">
    <property type="entry name" value="HTH-type_TetR-like_transc_reg"/>
</dbReference>
<comment type="caution">
    <text evidence="6">The sequence shown here is derived from an EMBL/GenBank/DDBJ whole genome shotgun (WGS) entry which is preliminary data.</text>
</comment>
<dbReference type="PANTHER" id="PTHR30055:SF238">
    <property type="entry name" value="MYCOFACTOCIN BIOSYNTHESIS TRANSCRIPTIONAL REGULATOR MFTR-RELATED"/>
    <property type="match status" value="1"/>
</dbReference>
<evidence type="ECO:0000313" key="7">
    <source>
        <dbReference type="Proteomes" id="UP001501803"/>
    </source>
</evidence>
<dbReference type="PROSITE" id="PS01081">
    <property type="entry name" value="HTH_TETR_1"/>
    <property type="match status" value="1"/>
</dbReference>
<dbReference type="InterPro" id="IPR009057">
    <property type="entry name" value="Homeodomain-like_sf"/>
</dbReference>
<dbReference type="Pfam" id="PF00440">
    <property type="entry name" value="TetR_N"/>
    <property type="match status" value="1"/>
</dbReference>
<organism evidence="6 7">
    <name type="scientific">Leifsonia kafniensis</name>
    <dbReference type="NCBI Taxonomy" id="475957"/>
    <lineage>
        <taxon>Bacteria</taxon>
        <taxon>Bacillati</taxon>
        <taxon>Actinomycetota</taxon>
        <taxon>Actinomycetes</taxon>
        <taxon>Micrococcales</taxon>
        <taxon>Microbacteriaceae</taxon>
        <taxon>Leifsonia</taxon>
    </lineage>
</organism>
<feature type="domain" description="HTH tetR-type" evidence="5">
    <location>
        <begin position="22"/>
        <end position="82"/>
    </location>
</feature>
<reference evidence="7" key="1">
    <citation type="journal article" date="2019" name="Int. J. Syst. Evol. Microbiol.">
        <title>The Global Catalogue of Microorganisms (GCM) 10K type strain sequencing project: providing services to taxonomists for standard genome sequencing and annotation.</title>
        <authorList>
            <consortium name="The Broad Institute Genomics Platform"/>
            <consortium name="The Broad Institute Genome Sequencing Center for Infectious Disease"/>
            <person name="Wu L."/>
            <person name="Ma J."/>
        </authorList>
    </citation>
    <scope>NUCLEOTIDE SEQUENCE [LARGE SCALE GENOMIC DNA]</scope>
    <source>
        <strain evidence="7">JCM 17021</strain>
    </source>
</reference>
<name>A0ABP7KQ29_9MICO</name>
<keyword evidence="1" id="KW-0805">Transcription regulation</keyword>
<dbReference type="Gene3D" id="1.10.10.60">
    <property type="entry name" value="Homeodomain-like"/>
    <property type="match status" value="1"/>
</dbReference>
<protein>
    <recommendedName>
        <fullName evidence="5">HTH tetR-type domain-containing protein</fullName>
    </recommendedName>
</protein>
<evidence type="ECO:0000256" key="4">
    <source>
        <dbReference type="PROSITE-ProRule" id="PRU00335"/>
    </source>
</evidence>
<feature type="DNA-binding region" description="H-T-H motif" evidence="4">
    <location>
        <begin position="45"/>
        <end position="64"/>
    </location>
</feature>
<dbReference type="PRINTS" id="PR00455">
    <property type="entry name" value="HTHTETR"/>
</dbReference>
<dbReference type="Proteomes" id="UP001501803">
    <property type="component" value="Unassembled WGS sequence"/>
</dbReference>
<evidence type="ECO:0000256" key="2">
    <source>
        <dbReference type="ARBA" id="ARBA00023125"/>
    </source>
</evidence>
<evidence type="ECO:0000256" key="1">
    <source>
        <dbReference type="ARBA" id="ARBA00023015"/>
    </source>
</evidence>
<sequence length="215" mass="24622">MVQVNDQPGPLPGENLRDRQKRLTRRRLVDCAFALFQDRGYQATTVENVSDAAGSSRATFYLHFKSMVDVALELMAEAEPDIVESYRRMDGFIDPSIEELREWAGGVLVMWRRHKVRFEALEQVLATESSVSAHWLASMAHSIEAMPKYLARWEATGRGEHGRLRLMTLIMQHERLCYFSVVREAPLSEADLVNVLSEQAWVLLRQDPNQSTPTF</sequence>
<dbReference type="SUPFAM" id="SSF46689">
    <property type="entry name" value="Homeodomain-like"/>
    <property type="match status" value="1"/>
</dbReference>